<comment type="similarity">
    <text evidence="2">Belongs to the SusD family.</text>
</comment>
<proteinExistence type="inferred from homology"/>
<keyword evidence="4" id="KW-0472">Membrane</keyword>
<accession>A0ABW6I7E0</accession>
<dbReference type="Pfam" id="PF14322">
    <property type="entry name" value="SusD-like_3"/>
    <property type="match status" value="1"/>
</dbReference>
<evidence type="ECO:0000256" key="4">
    <source>
        <dbReference type="ARBA" id="ARBA00023136"/>
    </source>
</evidence>
<evidence type="ECO:0000313" key="8">
    <source>
        <dbReference type="EMBL" id="MFE3872188.1"/>
    </source>
</evidence>
<evidence type="ECO:0000256" key="3">
    <source>
        <dbReference type="ARBA" id="ARBA00022729"/>
    </source>
</evidence>
<protein>
    <submittedName>
        <fullName evidence="8">RagB/SusD family nutrient uptake outer membrane protein</fullName>
    </submittedName>
</protein>
<feature type="domain" description="SusD-like N-terminal" evidence="7">
    <location>
        <begin position="96"/>
        <end position="234"/>
    </location>
</feature>
<keyword evidence="3" id="KW-0732">Signal</keyword>
<evidence type="ECO:0000256" key="1">
    <source>
        <dbReference type="ARBA" id="ARBA00004442"/>
    </source>
</evidence>
<dbReference type="Pfam" id="PF07980">
    <property type="entry name" value="SusD_RagB"/>
    <property type="match status" value="1"/>
</dbReference>
<dbReference type="Gene3D" id="1.25.40.390">
    <property type="match status" value="1"/>
</dbReference>
<dbReference type="SUPFAM" id="SSF48452">
    <property type="entry name" value="TPR-like"/>
    <property type="match status" value="1"/>
</dbReference>
<dbReference type="RefSeq" id="WP_379852481.1">
    <property type="nucleotide sequence ID" value="NZ_JBHZPY010000012.1"/>
</dbReference>
<gene>
    <name evidence="8" type="ORF">ACFX5F_13245</name>
</gene>
<dbReference type="EMBL" id="JBHZPY010000012">
    <property type="protein sequence ID" value="MFE3872188.1"/>
    <property type="molecule type" value="Genomic_DNA"/>
</dbReference>
<comment type="subcellular location">
    <subcellularLocation>
        <location evidence="1">Cell outer membrane</location>
    </subcellularLocation>
</comment>
<dbReference type="InterPro" id="IPR011990">
    <property type="entry name" value="TPR-like_helical_dom_sf"/>
</dbReference>
<dbReference type="Proteomes" id="UP001600107">
    <property type="component" value="Unassembled WGS sequence"/>
</dbReference>
<sequence length="468" mass="52355">MTTIYHSKFKGITKWKALLFILFFSLTSCDSFVEVDLPNSQLTGPTVFKERATADAAMGHVYANIRDQGLLSGTSFGLSCNLGAYADELDFYGDTSYSTLYFYNNNLLPSNTAVGNYWNTAYNQIYAANAIYEGIQTSTTLSSSDSNNLKGEALFVRGLLHFYLANLYGNIPYVTTTDYRVNSTVSRLSISEVYKRIQADLEQAVLLLPDNYFTSGRARPNKSAANALLARCYLYSGSWAEAANAASTVLNQTNLYQTEPNLEKVFLNECTETIWQLPPAAEGRNTDEAATFTLFSGPPLTFALSDSFMEAFSPNDLRRTFWIGEVTNGSHTWFYPRKYKQTTVAATASEYAIVLRLPEQYLIRAEARVHQEDLIGAKEDLNQVRQRAGIGETTALSKQQLLEAILLERRLELFTEYGHRFFDLKRNGKLDAVLSTIKIGWNSNDSLLPIPESELSVNPNLLPQNPGY</sequence>
<keyword evidence="5" id="KW-0998">Cell outer membrane</keyword>
<evidence type="ECO:0000259" key="7">
    <source>
        <dbReference type="Pfam" id="PF14322"/>
    </source>
</evidence>
<evidence type="ECO:0000256" key="2">
    <source>
        <dbReference type="ARBA" id="ARBA00006275"/>
    </source>
</evidence>
<feature type="domain" description="RagB/SusD" evidence="6">
    <location>
        <begin position="327"/>
        <end position="468"/>
    </location>
</feature>
<evidence type="ECO:0000256" key="5">
    <source>
        <dbReference type="ARBA" id="ARBA00023237"/>
    </source>
</evidence>
<evidence type="ECO:0000259" key="6">
    <source>
        <dbReference type="Pfam" id="PF07980"/>
    </source>
</evidence>
<comment type="caution">
    <text evidence="8">The sequence shown here is derived from an EMBL/GenBank/DDBJ whole genome shotgun (WGS) entry which is preliminary data.</text>
</comment>
<name>A0ABW6I7E0_9FLAO</name>
<dbReference type="InterPro" id="IPR033985">
    <property type="entry name" value="SusD-like_N"/>
</dbReference>
<evidence type="ECO:0000313" key="9">
    <source>
        <dbReference type="Proteomes" id="UP001600107"/>
    </source>
</evidence>
<dbReference type="CDD" id="cd08977">
    <property type="entry name" value="SusD"/>
    <property type="match status" value="1"/>
</dbReference>
<keyword evidence="9" id="KW-1185">Reference proteome</keyword>
<reference evidence="8 9" key="1">
    <citation type="submission" date="2024-06" db="EMBL/GenBank/DDBJ databases">
        <title>Flavobacterium spp. isolated from glacier.</title>
        <authorList>
            <person name="Han D."/>
        </authorList>
    </citation>
    <scope>NUCLEOTIDE SEQUENCE [LARGE SCALE GENOMIC DNA]</scope>
    <source>
        <strain evidence="8 9">ZS1P70</strain>
    </source>
</reference>
<organism evidence="8 9">
    <name type="scientific">Flavobacterium zhoui</name>
    <dbReference type="NCBI Taxonomy" id="3230414"/>
    <lineage>
        <taxon>Bacteria</taxon>
        <taxon>Pseudomonadati</taxon>
        <taxon>Bacteroidota</taxon>
        <taxon>Flavobacteriia</taxon>
        <taxon>Flavobacteriales</taxon>
        <taxon>Flavobacteriaceae</taxon>
        <taxon>Flavobacterium</taxon>
    </lineage>
</organism>
<dbReference type="InterPro" id="IPR012944">
    <property type="entry name" value="SusD_RagB_dom"/>
</dbReference>